<dbReference type="RefSeq" id="WP_289825844.1">
    <property type="nucleotide sequence ID" value="NZ_JAUEIE010000011.1"/>
</dbReference>
<gene>
    <name evidence="3" type="ORF">QVN81_10375</name>
    <name evidence="4" type="ORF">QVN84_04510</name>
</gene>
<evidence type="ECO:0008006" key="7">
    <source>
        <dbReference type="Google" id="ProtNLM"/>
    </source>
</evidence>
<dbReference type="Pfam" id="PF21598">
    <property type="entry name" value="PvuRts1I-like_N"/>
    <property type="match status" value="1"/>
</dbReference>
<reference evidence="4" key="2">
    <citation type="submission" date="2023-08" db="EMBL/GenBank/DDBJ databases">
        <title>Identification and characterization of horizontal gene transfer across gut microbiota members of farm animals based on homology search.</title>
        <authorList>
            <person name="Schwarzerova J."/>
            <person name="Nykrynova M."/>
            <person name="Jureckova K."/>
            <person name="Cejkova D."/>
            <person name="Rychlik I."/>
        </authorList>
    </citation>
    <scope>NUCLEOTIDE SEQUENCE</scope>
    <source>
        <strain evidence="4">ET15</strain>
        <strain evidence="3">ET37</strain>
    </source>
</reference>
<dbReference type="EMBL" id="JAUEIE010000011">
    <property type="protein sequence ID" value="MDN0023421.1"/>
    <property type="molecule type" value="Genomic_DNA"/>
</dbReference>
<dbReference type="Proteomes" id="UP001168478">
    <property type="component" value="Unassembled WGS sequence"/>
</dbReference>
<sequence length="287" mass="34059">MDFKLEYMERLFARISRKKTESYVISRIWHQLDDDRVKFVVQQYIRRTQDKYALADLYLPQLNVFIEINEPYHKDDNGVLREIDKIRNEEILDVTGSKPVVIDCDCDIDGVHRQVAEVVGMIRQRISALGNDFIPWNEADTLTVEYHIKKGFLKVGDNECLRTTEDVAAVFGTKPKRRGFLRASGAAVPDRKKDIIWWPNTEHRLWCNRLSEDGMYIYEYPKAEDKRAGHLNHWLNAPAENRVTFLRYKDDLGFCFYRFTGVFCLDRERSVKEKRCVWKRISDYYKL</sequence>
<evidence type="ECO:0000313" key="6">
    <source>
        <dbReference type="Proteomes" id="UP001168478"/>
    </source>
</evidence>
<accession>A0AAW7JFX2</accession>
<feature type="domain" description="Restriction endonuclease PvuRts1 I-like N-terminal" evidence="2">
    <location>
        <begin position="6"/>
        <end position="88"/>
    </location>
</feature>
<dbReference type="AlphaFoldDB" id="A0AAW7JFX2"/>
<evidence type="ECO:0000259" key="2">
    <source>
        <dbReference type="Pfam" id="PF21598"/>
    </source>
</evidence>
<organism evidence="4 6">
    <name type="scientific">Leyella lascolaii</name>
    <dbReference type="NCBI Taxonomy" id="1776379"/>
    <lineage>
        <taxon>Bacteria</taxon>
        <taxon>Pseudomonadati</taxon>
        <taxon>Bacteroidota</taxon>
        <taxon>Bacteroidia</taxon>
        <taxon>Bacteroidales</taxon>
        <taxon>Prevotellaceae</taxon>
        <taxon>Leyella</taxon>
    </lineage>
</organism>
<name>A0AAW7JFX2_9BACT</name>
<keyword evidence="5" id="KW-1185">Reference proteome</keyword>
<reference evidence="4" key="1">
    <citation type="submission" date="2023-06" db="EMBL/GenBank/DDBJ databases">
        <authorList>
            <person name="Zeman M."/>
            <person name="Kubasova T."/>
            <person name="Jahodarova E."/>
            <person name="Nykrynova M."/>
            <person name="Rychlik I."/>
        </authorList>
    </citation>
    <scope>NUCLEOTIDE SEQUENCE</scope>
    <source>
        <strain evidence="4">ET15</strain>
        <strain evidence="3">ET37</strain>
    </source>
</reference>
<evidence type="ECO:0000313" key="3">
    <source>
        <dbReference type="EMBL" id="MDN0023421.1"/>
    </source>
</evidence>
<comment type="caution">
    <text evidence="4">The sequence shown here is derived from an EMBL/GenBank/DDBJ whole genome shotgun (WGS) entry which is preliminary data.</text>
</comment>
<proteinExistence type="predicted"/>
<evidence type="ECO:0000313" key="4">
    <source>
        <dbReference type="EMBL" id="MDN0024784.1"/>
    </source>
</evidence>
<feature type="domain" description="PvuRts1 I-like SET and RING associated" evidence="1">
    <location>
        <begin position="148"/>
        <end position="287"/>
    </location>
</feature>
<evidence type="ECO:0000313" key="5">
    <source>
        <dbReference type="Proteomes" id="UP001167831"/>
    </source>
</evidence>
<dbReference type="EMBL" id="JAUEIF010000002">
    <property type="protein sequence ID" value="MDN0024784.1"/>
    <property type="molecule type" value="Genomic_DNA"/>
</dbReference>
<dbReference type="InterPro" id="IPR048797">
    <property type="entry name" value="PvuRts1I-like_N"/>
</dbReference>
<evidence type="ECO:0000259" key="1">
    <source>
        <dbReference type="Pfam" id="PF18491"/>
    </source>
</evidence>
<dbReference type="InterPro" id="IPR040674">
    <property type="entry name" value="PvuRts1I-like_SRA"/>
</dbReference>
<dbReference type="Proteomes" id="UP001167831">
    <property type="component" value="Unassembled WGS sequence"/>
</dbReference>
<dbReference type="Pfam" id="PF18491">
    <property type="entry name" value="SRA"/>
    <property type="match status" value="1"/>
</dbReference>
<protein>
    <recommendedName>
        <fullName evidence="7">SET and RING associated domain-containing protein</fullName>
    </recommendedName>
</protein>